<keyword evidence="7" id="KW-0472">Membrane</keyword>
<dbReference type="VEuPathDB" id="VectorBase:MDOMA2_008298"/>
<keyword evidence="5" id="KW-0519">Myristate</keyword>
<name>A0A1I8MAP9_MUSDO</name>
<dbReference type="VEuPathDB" id="VectorBase:MDOA002941"/>
<dbReference type="GO" id="GO:0031902">
    <property type="term" value="C:late endosome membrane"/>
    <property type="evidence" value="ECO:0007669"/>
    <property type="project" value="UniProtKB-SubCell"/>
</dbReference>
<dbReference type="GO" id="GO:0060090">
    <property type="term" value="F:molecular adaptor activity"/>
    <property type="evidence" value="ECO:0007669"/>
    <property type="project" value="TreeGrafter"/>
</dbReference>
<evidence type="ECO:0000256" key="6">
    <source>
        <dbReference type="ARBA" id="ARBA00022753"/>
    </source>
</evidence>
<dbReference type="GO" id="GO:0042632">
    <property type="term" value="P:cholesterol homeostasis"/>
    <property type="evidence" value="ECO:0007669"/>
    <property type="project" value="InterPro"/>
</dbReference>
<reference evidence="12" key="1">
    <citation type="submission" date="2020-05" db="UniProtKB">
        <authorList>
            <consortium name="EnsemblMetazoa"/>
        </authorList>
    </citation>
    <scope>IDENTIFICATION</scope>
    <source>
        <strain evidence="12">Aabys</strain>
    </source>
</reference>
<dbReference type="PROSITE" id="PS51257">
    <property type="entry name" value="PROKAR_LIPOPROTEIN"/>
    <property type="match status" value="1"/>
</dbReference>
<evidence type="ECO:0000313" key="12">
    <source>
        <dbReference type="EnsemblMetazoa" id="MDOA002941-PB"/>
    </source>
</evidence>
<accession>A0A9J7ICZ6</accession>
<dbReference type="KEGG" id="mde:101895836"/>
<comment type="similarity">
    <text evidence="3">Belongs to the LAMTOR1 family.</text>
</comment>
<dbReference type="GO" id="GO:0005765">
    <property type="term" value="C:lysosomal membrane"/>
    <property type="evidence" value="ECO:0007669"/>
    <property type="project" value="UniProtKB-SubCell"/>
</dbReference>
<dbReference type="EnsemblMetazoa" id="MDOA002941-RB">
    <property type="protein sequence ID" value="MDOA002941-PB"/>
    <property type="gene ID" value="MDOA002941"/>
</dbReference>
<accession>A0A1I8MAP9</accession>
<protein>
    <recommendedName>
        <fullName evidence="4">Ragulator complex protein LAMTOR1</fullName>
    </recommendedName>
    <alternativeName>
        <fullName evidence="11">Late endosomal/lysosomal adaptor and MAPK and MTOR activator 1</fullName>
    </alternativeName>
</protein>
<proteinExistence type="inferred from homology"/>
<dbReference type="InterPro" id="IPR028209">
    <property type="entry name" value="LAMTOR1/MEH1"/>
</dbReference>
<dbReference type="CTD" id="55004"/>
<evidence type="ECO:0000256" key="3">
    <source>
        <dbReference type="ARBA" id="ARBA00010861"/>
    </source>
</evidence>
<evidence type="ECO:0000313" key="14">
    <source>
        <dbReference type="RefSeq" id="XP_019892126.2"/>
    </source>
</evidence>
<comment type="subcellular location">
    <subcellularLocation>
        <location evidence="2">Late endosome membrane</location>
        <topology evidence="2">Lipid-anchor</topology>
        <orientation evidence="2">Cytoplasmic side</orientation>
    </subcellularLocation>
    <subcellularLocation>
        <location evidence="1">Lysosome membrane</location>
        <topology evidence="1">Lipid-anchor</topology>
        <orientation evidence="1">Cytoplasmic side</orientation>
    </subcellularLocation>
</comment>
<dbReference type="GO" id="GO:0016197">
    <property type="term" value="P:endosomal transport"/>
    <property type="evidence" value="ECO:0007669"/>
    <property type="project" value="InterPro"/>
</dbReference>
<keyword evidence="13" id="KW-1185">Reference proteome</keyword>
<dbReference type="Pfam" id="PF15454">
    <property type="entry name" value="LAMTOR"/>
    <property type="match status" value="1"/>
</dbReference>
<evidence type="ECO:0000256" key="10">
    <source>
        <dbReference type="ARBA" id="ARBA00023288"/>
    </source>
</evidence>
<dbReference type="AlphaFoldDB" id="A0A1I8MAP9"/>
<keyword evidence="6" id="KW-0967">Endosome</keyword>
<evidence type="ECO:0000256" key="4">
    <source>
        <dbReference type="ARBA" id="ARBA00016099"/>
    </source>
</evidence>
<dbReference type="GO" id="GO:0071230">
    <property type="term" value="P:cellular response to amino acid stimulus"/>
    <property type="evidence" value="ECO:0007669"/>
    <property type="project" value="InterPro"/>
</dbReference>
<dbReference type="GeneID" id="101895836"/>
<dbReference type="eggNOG" id="ENOG502RYX2">
    <property type="taxonomic scope" value="Eukaryota"/>
</dbReference>
<keyword evidence="9" id="KW-0458">Lysosome</keyword>
<evidence type="ECO:0000256" key="1">
    <source>
        <dbReference type="ARBA" id="ARBA00004122"/>
    </source>
</evidence>
<organism evidence="12">
    <name type="scientific">Musca domestica</name>
    <name type="common">House fly</name>
    <dbReference type="NCBI Taxonomy" id="7370"/>
    <lineage>
        <taxon>Eukaryota</taxon>
        <taxon>Metazoa</taxon>
        <taxon>Ecdysozoa</taxon>
        <taxon>Arthropoda</taxon>
        <taxon>Hexapoda</taxon>
        <taxon>Insecta</taxon>
        <taxon>Pterygota</taxon>
        <taxon>Neoptera</taxon>
        <taxon>Endopterygota</taxon>
        <taxon>Diptera</taxon>
        <taxon>Brachycera</taxon>
        <taxon>Muscomorpha</taxon>
        <taxon>Muscoidea</taxon>
        <taxon>Muscidae</taxon>
        <taxon>Musca</taxon>
    </lineage>
</organism>
<dbReference type="SMART" id="SM01262">
    <property type="entry name" value="LAMTOR"/>
    <property type="match status" value="1"/>
</dbReference>
<dbReference type="RefSeq" id="XP_019892126.2">
    <property type="nucleotide sequence ID" value="XM_020036567.2"/>
</dbReference>
<evidence type="ECO:0000313" key="13">
    <source>
        <dbReference type="Proteomes" id="UP001652621"/>
    </source>
</evidence>
<reference evidence="14" key="2">
    <citation type="submission" date="2025-05" db="UniProtKB">
        <authorList>
            <consortium name="RefSeq"/>
        </authorList>
    </citation>
    <scope>IDENTIFICATION</scope>
    <source>
        <strain evidence="14">Aabys</strain>
        <tissue evidence="14">Whole body</tissue>
    </source>
</reference>
<dbReference type="GO" id="GO:0001919">
    <property type="term" value="P:regulation of receptor recycling"/>
    <property type="evidence" value="ECO:0007669"/>
    <property type="project" value="InterPro"/>
</dbReference>
<dbReference type="GO" id="GO:0045121">
    <property type="term" value="C:membrane raft"/>
    <property type="evidence" value="ECO:0007669"/>
    <property type="project" value="InterPro"/>
</dbReference>
<dbReference type="GO" id="GO:0032008">
    <property type="term" value="P:positive regulation of TOR signaling"/>
    <property type="evidence" value="ECO:0007669"/>
    <property type="project" value="InterPro"/>
</dbReference>
<dbReference type="GO" id="GO:0071986">
    <property type="term" value="C:Ragulator complex"/>
    <property type="evidence" value="ECO:0007669"/>
    <property type="project" value="InterPro"/>
</dbReference>
<evidence type="ECO:0000256" key="11">
    <source>
        <dbReference type="ARBA" id="ARBA00032695"/>
    </source>
</evidence>
<dbReference type="GO" id="GO:0005085">
    <property type="term" value="F:guanyl-nucleotide exchange factor activity"/>
    <property type="evidence" value="ECO:0007669"/>
    <property type="project" value="TreeGrafter"/>
</dbReference>
<dbReference type="GO" id="GO:0043410">
    <property type="term" value="P:positive regulation of MAPK cascade"/>
    <property type="evidence" value="ECO:0007669"/>
    <property type="project" value="InterPro"/>
</dbReference>
<keyword evidence="8" id="KW-0564">Palmitate</keyword>
<keyword evidence="10" id="KW-0449">Lipoprotein</keyword>
<evidence type="ECO:0000256" key="8">
    <source>
        <dbReference type="ARBA" id="ARBA00023139"/>
    </source>
</evidence>
<evidence type="ECO:0000256" key="2">
    <source>
        <dbReference type="ARBA" id="ARBA00004577"/>
    </source>
</evidence>
<evidence type="ECO:0000256" key="7">
    <source>
        <dbReference type="ARBA" id="ARBA00023136"/>
    </source>
</evidence>
<dbReference type="PANTHER" id="PTHR13401:SF2">
    <property type="entry name" value="RAGULATOR COMPLEX PROTEIN LAMTOR1"/>
    <property type="match status" value="1"/>
</dbReference>
<gene>
    <name evidence="14" type="primary">LOC101895836</name>
</gene>
<evidence type="ECO:0000256" key="5">
    <source>
        <dbReference type="ARBA" id="ARBA00022707"/>
    </source>
</evidence>
<dbReference type="PANTHER" id="PTHR13401">
    <property type="entry name" value="RAGULATOR COMPLEX PROTEIN LAMTOR1"/>
    <property type="match status" value="1"/>
</dbReference>
<dbReference type="Proteomes" id="UP001652621">
    <property type="component" value="Unplaced"/>
</dbReference>
<evidence type="ECO:0000256" key="9">
    <source>
        <dbReference type="ARBA" id="ARBA00023228"/>
    </source>
</evidence>
<dbReference type="GO" id="GO:0007040">
    <property type="term" value="P:lysosome organization"/>
    <property type="evidence" value="ECO:0007669"/>
    <property type="project" value="InterPro"/>
</dbReference>
<dbReference type="OrthoDB" id="5562028at2759"/>
<dbReference type="STRING" id="7370.A0A1I8MAP9"/>
<sequence length="154" mass="17614">MEYFRPIWSCMSSLFCGCLHCNDDLTNQGYDPSERTHLLSDTVNNSPALRRTNSENISSDCQSVPKKDDQQNALCRLVQNTAINMIDVGAMDSHNLEHQECDVRIKLYSHRLQQQWSNIQSPSKRVKGILKDIPKPDVYLTLSVNPEDINQNSF</sequence>